<comment type="subcellular location">
    <subcellularLocation>
        <location evidence="1">Cell membrane</location>
        <topology evidence="1">Multi-pass membrane protein</topology>
    </subcellularLocation>
</comment>
<evidence type="ECO:0000259" key="11">
    <source>
        <dbReference type="PROSITE" id="PS50885"/>
    </source>
</evidence>
<dbReference type="InterPro" id="IPR033479">
    <property type="entry name" value="dCache_1"/>
</dbReference>
<dbReference type="Pfam" id="PF06580">
    <property type="entry name" value="His_kinase"/>
    <property type="match status" value="1"/>
</dbReference>
<keyword evidence="5 10" id="KW-0812">Transmembrane</keyword>
<protein>
    <submittedName>
        <fullName evidence="12">Sensor histidine kinase</fullName>
        <ecNumber evidence="12">2.7.13.3</ecNumber>
    </submittedName>
</protein>
<keyword evidence="7 10" id="KW-1133">Transmembrane helix</keyword>
<evidence type="ECO:0000256" key="3">
    <source>
        <dbReference type="ARBA" id="ARBA00022553"/>
    </source>
</evidence>
<dbReference type="InterPro" id="IPR010559">
    <property type="entry name" value="Sig_transdc_His_kin_internal"/>
</dbReference>
<evidence type="ECO:0000256" key="8">
    <source>
        <dbReference type="ARBA" id="ARBA00023136"/>
    </source>
</evidence>
<dbReference type="PANTHER" id="PTHR34220:SF7">
    <property type="entry name" value="SENSOR HISTIDINE KINASE YPDA"/>
    <property type="match status" value="1"/>
</dbReference>
<keyword evidence="3" id="KW-0597">Phosphoprotein</keyword>
<dbReference type="InterPro" id="IPR050640">
    <property type="entry name" value="Bact_2-comp_sensor_kinase"/>
</dbReference>
<dbReference type="InterPro" id="IPR003660">
    <property type="entry name" value="HAMP_dom"/>
</dbReference>
<name>A0ABY8IYN4_9BACI</name>
<organism evidence="12 13">
    <name type="scientific">Halobacillus naozhouensis</name>
    <dbReference type="NCBI Taxonomy" id="554880"/>
    <lineage>
        <taxon>Bacteria</taxon>
        <taxon>Bacillati</taxon>
        <taxon>Bacillota</taxon>
        <taxon>Bacilli</taxon>
        <taxon>Bacillales</taxon>
        <taxon>Bacillaceae</taxon>
        <taxon>Halobacillus</taxon>
    </lineage>
</organism>
<dbReference type="Pfam" id="PF02743">
    <property type="entry name" value="dCache_1"/>
    <property type="match status" value="1"/>
</dbReference>
<feature type="compositionally biased region" description="Basic and acidic residues" evidence="9">
    <location>
        <begin position="572"/>
        <end position="590"/>
    </location>
</feature>
<dbReference type="Gene3D" id="3.30.565.10">
    <property type="entry name" value="Histidine kinase-like ATPase, C-terminal domain"/>
    <property type="match status" value="1"/>
</dbReference>
<dbReference type="EC" id="2.7.13.3" evidence="12"/>
<gene>
    <name evidence="12" type="ORF">P9989_02660</name>
</gene>
<evidence type="ECO:0000313" key="12">
    <source>
        <dbReference type="EMBL" id="WFT75315.1"/>
    </source>
</evidence>
<dbReference type="InterPro" id="IPR036890">
    <property type="entry name" value="HATPase_C_sf"/>
</dbReference>
<accession>A0ABY8IYN4</accession>
<dbReference type="GO" id="GO:0004673">
    <property type="term" value="F:protein histidine kinase activity"/>
    <property type="evidence" value="ECO:0007669"/>
    <property type="project" value="UniProtKB-EC"/>
</dbReference>
<evidence type="ECO:0000256" key="4">
    <source>
        <dbReference type="ARBA" id="ARBA00022679"/>
    </source>
</evidence>
<keyword evidence="8 10" id="KW-0472">Membrane</keyword>
<dbReference type="SMART" id="SM00387">
    <property type="entry name" value="HATPase_c"/>
    <property type="match status" value="1"/>
</dbReference>
<evidence type="ECO:0000256" key="7">
    <source>
        <dbReference type="ARBA" id="ARBA00022989"/>
    </source>
</evidence>
<dbReference type="Pfam" id="PF02518">
    <property type="entry name" value="HATPase_c"/>
    <property type="match status" value="1"/>
</dbReference>
<keyword evidence="6 12" id="KW-0418">Kinase</keyword>
<evidence type="ECO:0000256" key="9">
    <source>
        <dbReference type="SAM" id="MobiDB-lite"/>
    </source>
</evidence>
<feature type="transmembrane region" description="Helical" evidence="10">
    <location>
        <begin position="21"/>
        <end position="43"/>
    </location>
</feature>
<evidence type="ECO:0000256" key="2">
    <source>
        <dbReference type="ARBA" id="ARBA00022475"/>
    </source>
</evidence>
<dbReference type="CDD" id="cd06225">
    <property type="entry name" value="HAMP"/>
    <property type="match status" value="1"/>
</dbReference>
<evidence type="ECO:0000313" key="13">
    <source>
        <dbReference type="Proteomes" id="UP001221597"/>
    </source>
</evidence>
<sequence>MKNYLKRLVEKYRFKKIKTRFLAALIALTVPPIFLTGVIAYNISSDSLVDTHIQAYEQQLKTFNKNIEMVFVNIIKMNRYILSNEEIRDQLIEREKSRAEAQRTSNKLQQIMFEYLIENRHVESICLMDKQFRFVCYGRSDNAGVYNGKYKVLNIMNSNWYQQAVQAEGKEVFLNYNVLEPSRKHTFSSVKRMLDPEDMSLEPLGILIVNMNKSMFEEVLNNNNESNGLLIVKPEDNDLETVYSSNDYLNKLAENHSLSEVYDELTKEGYVYSQFTNEETGWRFIHTIPEDILLQESHQIRTVTFFIAGLIAASAIVMSLYISDTITKPLRKIKGMIVRWALGQREFTEKYRDDEIGEIGETFKQMAAENRDLGERLTRSQLKQRETELRVLQAQINPHFLYNTMDTIYWMAIIQNHQDIAKMSIALSESFKIILSKGKETITVKEELKHIDHYMTIQKFRHKEKIYYHSEVDPEIMDLPILKLLLQPIVENAIYHGLEKKVGHGSIILSGKKIDRFVVFHISDNGVGIEDRNVIKNGYGIGNIQERLQLYYGEDCSFKIKSAPQKGTSVEIKFDPEKGRRSDTDESHHN</sequence>
<dbReference type="RefSeq" id="WP_283077280.1">
    <property type="nucleotide sequence ID" value="NZ_CP121671.1"/>
</dbReference>
<proteinExistence type="predicted"/>
<dbReference type="Gene3D" id="6.10.340.10">
    <property type="match status" value="1"/>
</dbReference>
<reference evidence="12 13" key="1">
    <citation type="submission" date="2023-04" db="EMBL/GenBank/DDBJ databases">
        <title>Genome sequence of Halobacillus naozhouensis KACC 21980.</title>
        <authorList>
            <person name="Kim S."/>
            <person name="Heo J."/>
            <person name="Kwon S.-W."/>
        </authorList>
    </citation>
    <scope>NUCLEOTIDE SEQUENCE [LARGE SCALE GENOMIC DNA]</scope>
    <source>
        <strain evidence="12 13">KCTC 13234</strain>
    </source>
</reference>
<keyword evidence="4 12" id="KW-0808">Transferase</keyword>
<feature type="transmembrane region" description="Helical" evidence="10">
    <location>
        <begin position="303"/>
        <end position="322"/>
    </location>
</feature>
<keyword evidence="13" id="KW-1185">Reference proteome</keyword>
<evidence type="ECO:0000256" key="10">
    <source>
        <dbReference type="SAM" id="Phobius"/>
    </source>
</evidence>
<dbReference type="InterPro" id="IPR003594">
    <property type="entry name" value="HATPase_dom"/>
</dbReference>
<feature type="region of interest" description="Disordered" evidence="9">
    <location>
        <begin position="566"/>
        <end position="590"/>
    </location>
</feature>
<evidence type="ECO:0000256" key="5">
    <source>
        <dbReference type="ARBA" id="ARBA00022692"/>
    </source>
</evidence>
<dbReference type="PANTHER" id="PTHR34220">
    <property type="entry name" value="SENSOR HISTIDINE KINASE YPDA"/>
    <property type="match status" value="1"/>
</dbReference>
<feature type="domain" description="HAMP" evidence="11">
    <location>
        <begin position="324"/>
        <end position="375"/>
    </location>
</feature>
<dbReference type="PROSITE" id="PS50885">
    <property type="entry name" value="HAMP"/>
    <property type="match status" value="1"/>
</dbReference>
<evidence type="ECO:0000256" key="1">
    <source>
        <dbReference type="ARBA" id="ARBA00004651"/>
    </source>
</evidence>
<dbReference type="EMBL" id="CP121671">
    <property type="protein sequence ID" value="WFT75315.1"/>
    <property type="molecule type" value="Genomic_DNA"/>
</dbReference>
<keyword evidence="2" id="KW-1003">Cell membrane</keyword>
<evidence type="ECO:0000256" key="6">
    <source>
        <dbReference type="ARBA" id="ARBA00022777"/>
    </source>
</evidence>
<dbReference type="SUPFAM" id="SSF55874">
    <property type="entry name" value="ATPase domain of HSP90 chaperone/DNA topoisomerase II/histidine kinase"/>
    <property type="match status" value="1"/>
</dbReference>
<dbReference type="Proteomes" id="UP001221597">
    <property type="component" value="Chromosome"/>
</dbReference>